<comment type="function">
    <text evidence="11">Catalytic subunit of DNA primase, an RNA polymerase that catalyzes the synthesis of short RNA molecules used as primers for DNA polymerase during DNA replication. The small subunit contains the primase catalytic core and has DNA synthesis activity on its own. Binding to the large subunit stabilizes and modulates the activity, increasing the rate of DNA synthesis while decreasing the length of the DNA fragments, and conferring RNA synthesis capability. The DNA polymerase activity may enable DNA primase to also catalyze primer extension after primer synthesis. May also play a role in DNA repair.</text>
</comment>
<dbReference type="AlphaFoldDB" id="D7DAU8"/>
<dbReference type="Pfam" id="PF01896">
    <property type="entry name" value="DNA_primase_S"/>
    <property type="match status" value="1"/>
</dbReference>
<keyword evidence="2 11" id="KW-0240">DNA-directed RNA polymerase</keyword>
<keyword evidence="10 11" id="KW-0464">Manganese</keyword>
<dbReference type="Proteomes" id="UP000002573">
    <property type="component" value="Chromosome"/>
</dbReference>
<dbReference type="GO" id="GO:0003899">
    <property type="term" value="F:DNA-directed RNA polymerase activity"/>
    <property type="evidence" value="ECO:0007669"/>
    <property type="project" value="UniProtKB-UniRule"/>
</dbReference>
<dbReference type="GO" id="GO:0000428">
    <property type="term" value="C:DNA-directed RNA polymerase complex"/>
    <property type="evidence" value="ECO:0007669"/>
    <property type="project" value="UniProtKB-KW"/>
</dbReference>
<evidence type="ECO:0000256" key="4">
    <source>
        <dbReference type="ARBA" id="ARBA00022679"/>
    </source>
</evidence>
<sequence length="377" mass="43692">MSRQELNNKFFIKKILREYYSQKPLEEPLYIHKREIAIHSLEDEAYIRHLTFPSITHLYNFILNEKTPLHLYYSSAYYESPSIKKMELKGWTGSDLMFDLDSDHYPGCGKILSICIEENTIYEGKIKKCPKTGSKPVIYPLIKTECIQKAYIDALRIKYILEDELGLKNIKIYFSGNRGFHVKVIDEKIWDLGGDERREIASYISLENFDTNKLFPVVGKRNKYVIITKNEYGIRKRVLDYLIKNNIVNGNKLFIKLPFKILEEIINDLAIPIDIVVTMDISRLSRFGNSINGKSGLITKHVEPREDYMFNTNDFSPWNGSIIVKPLIDVSGLQVFNEKINLKRGVKESFDSKTAVYLALKGIVKIVSDEKLVIKNV</sequence>
<comment type="similarity">
    <text evidence="1 11 12">Belongs to the eukaryotic-type primase small subunit family.</text>
</comment>
<keyword evidence="6 11" id="KW-0235">DNA replication</keyword>
<evidence type="ECO:0000256" key="6">
    <source>
        <dbReference type="ARBA" id="ARBA00022705"/>
    </source>
</evidence>
<dbReference type="InterPro" id="IPR023639">
    <property type="entry name" value="DNA_primase_ssu_PriS"/>
</dbReference>
<evidence type="ECO:0000256" key="11">
    <source>
        <dbReference type="HAMAP-Rule" id="MF_00700"/>
    </source>
</evidence>
<dbReference type="KEGG" id="shc:Shell_0152"/>
<proteinExistence type="inferred from homology"/>
<dbReference type="GO" id="GO:0006269">
    <property type="term" value="P:DNA replication, synthesis of primer"/>
    <property type="evidence" value="ECO:0007669"/>
    <property type="project" value="UniProtKB-UniRule"/>
</dbReference>
<keyword evidence="9 11" id="KW-0804">Transcription</keyword>
<keyword evidence="7 11" id="KW-0479">Metal-binding</keyword>
<dbReference type="EC" id="2.7.7.-" evidence="11"/>
<dbReference type="SUPFAM" id="SSF56747">
    <property type="entry name" value="Prim-pol domain"/>
    <property type="match status" value="1"/>
</dbReference>
<keyword evidence="5 11" id="KW-0548">Nucleotidyltransferase</keyword>
<evidence type="ECO:0000256" key="1">
    <source>
        <dbReference type="ARBA" id="ARBA00009762"/>
    </source>
</evidence>
<dbReference type="STRING" id="591019.Shell_0152"/>
<dbReference type="GO" id="GO:1990077">
    <property type="term" value="C:primosome complex"/>
    <property type="evidence" value="ECO:0007669"/>
    <property type="project" value="UniProtKB-KW"/>
</dbReference>
<feature type="active site" evidence="11">
    <location>
        <position position="101"/>
    </location>
</feature>
<keyword evidence="4 11" id="KW-0808">Transferase</keyword>
<evidence type="ECO:0000256" key="3">
    <source>
        <dbReference type="ARBA" id="ARBA00022515"/>
    </source>
</evidence>
<dbReference type="Gene3D" id="3.90.920.10">
    <property type="entry name" value="DNA primase, PRIM domain"/>
    <property type="match status" value="1"/>
</dbReference>
<keyword evidence="8 11" id="KW-0460">Magnesium</keyword>
<comment type="function">
    <text evidence="13">RNA polymerase that catalyzes the synthesis of short RNA molecules used as primers for DNA polymerase during DNA replication.</text>
</comment>
<dbReference type="HAMAP" id="MF_00700">
    <property type="entry name" value="DNA_primase_sml_arc"/>
    <property type="match status" value="1"/>
</dbReference>
<dbReference type="EMBL" id="CP002051">
    <property type="protein sequence ID" value="ADI31295.1"/>
    <property type="molecule type" value="Genomic_DNA"/>
</dbReference>
<dbReference type="GeneID" id="9233441"/>
<keyword evidence="15" id="KW-1185">Reference proteome</keyword>
<keyword evidence="3 11" id="KW-0639">Primosome</keyword>
<dbReference type="GO" id="GO:0046872">
    <property type="term" value="F:metal ion binding"/>
    <property type="evidence" value="ECO:0007669"/>
    <property type="project" value="UniProtKB-KW"/>
</dbReference>
<dbReference type="CDD" id="cd04860">
    <property type="entry name" value="AE_Prim_S"/>
    <property type="match status" value="1"/>
</dbReference>
<gene>
    <name evidence="11" type="primary">priS</name>
    <name evidence="14" type="ordered locus">Shell_0152</name>
</gene>
<name>D7DAU8_STAHD</name>
<evidence type="ECO:0000256" key="8">
    <source>
        <dbReference type="ARBA" id="ARBA00022842"/>
    </source>
</evidence>
<evidence type="ECO:0000313" key="15">
    <source>
        <dbReference type="Proteomes" id="UP000002573"/>
    </source>
</evidence>
<evidence type="ECO:0000256" key="5">
    <source>
        <dbReference type="ARBA" id="ARBA00022695"/>
    </source>
</evidence>
<evidence type="ECO:0000256" key="9">
    <source>
        <dbReference type="ARBA" id="ARBA00023163"/>
    </source>
</evidence>
<evidence type="ECO:0000256" key="2">
    <source>
        <dbReference type="ARBA" id="ARBA00022478"/>
    </source>
</evidence>
<evidence type="ECO:0000256" key="13">
    <source>
        <dbReference type="RuleBase" id="RU004224"/>
    </source>
</evidence>
<dbReference type="PANTHER" id="PTHR10536">
    <property type="entry name" value="DNA PRIMASE SMALL SUBUNIT"/>
    <property type="match status" value="1"/>
</dbReference>
<feature type="active site" evidence="11">
    <location>
        <position position="274"/>
    </location>
</feature>
<accession>D7DAU8</accession>
<dbReference type="InterPro" id="IPR002755">
    <property type="entry name" value="DNA_primase_S"/>
</dbReference>
<dbReference type="RefSeq" id="WP_013142493.1">
    <property type="nucleotide sequence ID" value="NC_014205.1"/>
</dbReference>
<dbReference type="OrthoDB" id="31125at2157"/>
<comment type="subunit">
    <text evidence="11">Heterodimer of a small subunit (PriS) and a large subunit (PriL).</text>
</comment>
<evidence type="ECO:0000256" key="12">
    <source>
        <dbReference type="RuleBase" id="RU003514"/>
    </source>
</evidence>
<dbReference type="InterPro" id="IPR014052">
    <property type="entry name" value="DNA_primase_ssu_euk/arc"/>
</dbReference>
<protein>
    <recommendedName>
        <fullName evidence="11">DNA primase small subunit PriS</fullName>
        <ecNumber evidence="11">2.7.7.-</ecNumber>
    </recommendedName>
</protein>
<organism evidence="14 15">
    <name type="scientific">Staphylothermus hellenicus (strain DSM 12710 / JCM 10830 / BK20S6-10-b1 / P8)</name>
    <dbReference type="NCBI Taxonomy" id="591019"/>
    <lineage>
        <taxon>Archaea</taxon>
        <taxon>Thermoproteota</taxon>
        <taxon>Thermoprotei</taxon>
        <taxon>Desulfurococcales</taxon>
        <taxon>Desulfurococcaceae</taxon>
        <taxon>Staphylothermus</taxon>
    </lineage>
</organism>
<evidence type="ECO:0000313" key="14">
    <source>
        <dbReference type="EMBL" id="ADI31295.1"/>
    </source>
</evidence>
<feature type="active site" evidence="11">
    <location>
        <position position="99"/>
    </location>
</feature>
<comment type="cofactor">
    <cofactor evidence="11">
        <name>Mg(2+)</name>
        <dbReference type="ChEBI" id="CHEBI:18420"/>
    </cofactor>
    <cofactor evidence="11">
        <name>Mn(2+)</name>
        <dbReference type="ChEBI" id="CHEBI:29035"/>
    </cofactor>
</comment>
<dbReference type="eggNOG" id="arCOG04110">
    <property type="taxonomic scope" value="Archaea"/>
</dbReference>
<evidence type="ECO:0000256" key="10">
    <source>
        <dbReference type="ARBA" id="ARBA00023211"/>
    </source>
</evidence>
<evidence type="ECO:0000256" key="7">
    <source>
        <dbReference type="ARBA" id="ARBA00022723"/>
    </source>
</evidence>
<dbReference type="HOGENOM" id="CLU_056123_0_0_2"/>
<reference evidence="15" key="1">
    <citation type="submission" date="2010-05" db="EMBL/GenBank/DDBJ databases">
        <title>Complete sequence of Staphylothermus hellenicus DSM 12710.</title>
        <authorList>
            <consortium name="US DOE Joint Genome Institute"/>
            <person name="Lucas S."/>
            <person name="Copeland A."/>
            <person name="Lapidus A."/>
            <person name="Cheng J.-F."/>
            <person name="Bruce D."/>
            <person name="Goodwin L."/>
            <person name="Pitluck S."/>
            <person name="Davenport K."/>
            <person name="Detter J.C."/>
            <person name="Han C."/>
            <person name="Tapia R."/>
            <person name="Larimer F."/>
            <person name="Land M."/>
            <person name="Hauser L."/>
            <person name="Kyrpides N."/>
            <person name="Mikhailova N."/>
            <person name="Anderson I.J."/>
            <person name="Woyke T."/>
        </authorList>
    </citation>
    <scope>NUCLEOTIDE SEQUENCE [LARGE SCALE GENOMIC DNA]</scope>
    <source>
        <strain evidence="15">DSM 12710 / JCM 10830 / BK20S6-10-b1 / P8</strain>
    </source>
</reference>
<reference evidence="14 15" key="2">
    <citation type="journal article" date="2011" name="Stand. Genomic Sci.">
        <title>Complete genome sequence of Staphylothermus hellenicus P8.</title>
        <authorList>
            <person name="Anderson I."/>
            <person name="Wirth R."/>
            <person name="Lucas S."/>
            <person name="Copeland A."/>
            <person name="Lapidus A."/>
            <person name="Cheng J.F."/>
            <person name="Goodwin L."/>
            <person name="Pitluck S."/>
            <person name="Davenport K."/>
            <person name="Detter J.C."/>
            <person name="Han C."/>
            <person name="Tapia R."/>
            <person name="Land M."/>
            <person name="Hauser L."/>
            <person name="Pati A."/>
            <person name="Mikhailova N."/>
            <person name="Woyke T."/>
            <person name="Klenk H.P."/>
            <person name="Kyrpides N."/>
            <person name="Ivanova N."/>
        </authorList>
    </citation>
    <scope>NUCLEOTIDE SEQUENCE [LARGE SCALE GENOMIC DNA]</scope>
    <source>
        <strain evidence="15">DSM 12710 / JCM 10830 / BK20S6-10-b1 / P8</strain>
    </source>
</reference>